<evidence type="ECO:0000313" key="2">
    <source>
        <dbReference type="EMBL" id="CAB3229201.1"/>
    </source>
</evidence>
<feature type="compositionally biased region" description="Basic residues" evidence="1">
    <location>
        <begin position="1"/>
        <end position="14"/>
    </location>
</feature>
<dbReference type="EMBL" id="CADEBC010000369">
    <property type="protein sequence ID" value="CAB3229201.1"/>
    <property type="molecule type" value="Genomic_DNA"/>
</dbReference>
<sequence>MMGRFRRRKGRRRESRLPQVAVGDQDPVAGSSHSGPSSIRKRPRDPALVGGGSVNRSSDEEGLLALKLPALSQLALDGVDLVLKVATKSGSLKGTFTRGLKEAAADIKEAVGILLNRTASDEVAKLQEENSRCAERAAAATHVRRCRIGSGPGSRTETVKHSYRRRGRGAPVREHGQGSYGGDFSALPCGNPPFTPSGRYTWFEVLVAQLADTGVVDPNSNDVIEEYQDFQYIGNNNIVTEDIRTTLRACNNVACNNLCRRLGFTVGRCVAPNVCRCTR</sequence>
<dbReference type="Gene3D" id="3.30.30.10">
    <property type="entry name" value="Knottin, scorpion toxin-like"/>
    <property type="match status" value="1"/>
</dbReference>
<evidence type="ECO:0000256" key="1">
    <source>
        <dbReference type="SAM" id="MobiDB-lite"/>
    </source>
</evidence>
<name>A0A8S0Z9V8_ARCPL</name>
<feature type="region of interest" description="Disordered" evidence="1">
    <location>
        <begin position="1"/>
        <end position="57"/>
    </location>
</feature>
<evidence type="ECO:0000313" key="3">
    <source>
        <dbReference type="Proteomes" id="UP000494106"/>
    </source>
</evidence>
<gene>
    <name evidence="2" type="ORF">APLA_LOCUS3867</name>
</gene>
<dbReference type="GO" id="GO:0051707">
    <property type="term" value="P:response to other organism"/>
    <property type="evidence" value="ECO:0007669"/>
    <property type="project" value="UniProtKB-ARBA"/>
</dbReference>
<dbReference type="InterPro" id="IPR036574">
    <property type="entry name" value="Scorpion_toxin-like_sf"/>
</dbReference>
<protein>
    <submittedName>
        <fullName evidence="2">Uncharacterized protein</fullName>
    </submittedName>
</protein>
<feature type="region of interest" description="Disordered" evidence="1">
    <location>
        <begin position="147"/>
        <end position="179"/>
    </location>
</feature>
<organism evidence="2 3">
    <name type="scientific">Arctia plantaginis</name>
    <name type="common">Wood tiger moth</name>
    <name type="synonym">Phalaena plantaginis</name>
    <dbReference type="NCBI Taxonomy" id="874455"/>
    <lineage>
        <taxon>Eukaryota</taxon>
        <taxon>Metazoa</taxon>
        <taxon>Ecdysozoa</taxon>
        <taxon>Arthropoda</taxon>
        <taxon>Hexapoda</taxon>
        <taxon>Insecta</taxon>
        <taxon>Pterygota</taxon>
        <taxon>Neoptera</taxon>
        <taxon>Endopterygota</taxon>
        <taxon>Lepidoptera</taxon>
        <taxon>Glossata</taxon>
        <taxon>Ditrysia</taxon>
        <taxon>Noctuoidea</taxon>
        <taxon>Erebidae</taxon>
        <taxon>Arctiinae</taxon>
        <taxon>Arctia</taxon>
    </lineage>
</organism>
<dbReference type="Proteomes" id="UP000494106">
    <property type="component" value="Unassembled WGS sequence"/>
</dbReference>
<keyword evidence="3" id="KW-1185">Reference proteome</keyword>
<accession>A0A8S0Z9V8</accession>
<proteinExistence type="predicted"/>
<dbReference type="OrthoDB" id="7492418at2759"/>
<reference evidence="2 3" key="1">
    <citation type="submission" date="2020-04" db="EMBL/GenBank/DDBJ databases">
        <authorList>
            <person name="Wallbank WR R."/>
            <person name="Pardo Diaz C."/>
            <person name="Kozak K."/>
            <person name="Martin S."/>
            <person name="Jiggins C."/>
            <person name="Moest M."/>
            <person name="Warren A I."/>
            <person name="Byers J.R.P. K."/>
            <person name="Montejo-Kovacevich G."/>
            <person name="Yen C E."/>
        </authorList>
    </citation>
    <scope>NUCLEOTIDE SEQUENCE [LARGE SCALE GENOMIC DNA]</scope>
</reference>
<comment type="caution">
    <text evidence="2">The sequence shown here is derived from an EMBL/GenBank/DDBJ whole genome shotgun (WGS) entry which is preliminary data.</text>
</comment>
<dbReference type="AlphaFoldDB" id="A0A8S0Z9V8"/>